<name>A0ABD5XXB4_9EURY</name>
<dbReference type="AlphaFoldDB" id="A0ABD5XXB4"/>
<organism evidence="2 3">
    <name type="scientific">Halosimplex aquaticum</name>
    <dbReference type="NCBI Taxonomy" id="3026162"/>
    <lineage>
        <taxon>Archaea</taxon>
        <taxon>Methanobacteriati</taxon>
        <taxon>Methanobacteriota</taxon>
        <taxon>Stenosarchaea group</taxon>
        <taxon>Halobacteria</taxon>
        <taxon>Halobacteriales</taxon>
        <taxon>Haloarculaceae</taxon>
        <taxon>Halosimplex</taxon>
    </lineage>
</organism>
<proteinExistence type="predicted"/>
<dbReference type="RefSeq" id="WP_274324253.1">
    <property type="nucleotide sequence ID" value="NZ_CP118158.1"/>
</dbReference>
<evidence type="ECO:0000313" key="3">
    <source>
        <dbReference type="Proteomes" id="UP001596432"/>
    </source>
</evidence>
<comment type="caution">
    <text evidence="2">The sequence shown here is derived from an EMBL/GenBank/DDBJ whole genome shotgun (WGS) entry which is preliminary data.</text>
</comment>
<sequence>MENSTGTISADHTENDSDASFTTVDAGTPDETTVWIGPTEAGVLYDGKTWYLNGRARLRDAAKYFAESPRQSISNHVWDVTWEPIGVRTTDEGERVVLNATGLDTDIIAGTEGDPVDVRGTIDVTSEGRIVNGTIAYTVDYGDRTDTRTVTIRTERASGDFVSKPSWVSDPPQVTGDTTDGDKLIELSVTDGPAIEAGTRLSINETFWPTWMGNVTLDERADPGETVYIYRTEENGAATFHASVGERPTLPQNATAFTKGLSVRGRVDNLIFEAGVEIE</sequence>
<evidence type="ECO:0000313" key="2">
    <source>
        <dbReference type="EMBL" id="MFC7138636.1"/>
    </source>
</evidence>
<protein>
    <submittedName>
        <fullName evidence="2">Uncharacterized protein</fullName>
    </submittedName>
</protein>
<keyword evidence="3" id="KW-1185">Reference proteome</keyword>
<dbReference type="GeneID" id="78818877"/>
<dbReference type="Proteomes" id="UP001596432">
    <property type="component" value="Unassembled WGS sequence"/>
</dbReference>
<accession>A0ABD5XXB4</accession>
<reference evidence="2 3" key="1">
    <citation type="journal article" date="2019" name="Int. J. Syst. Evol. Microbiol.">
        <title>The Global Catalogue of Microorganisms (GCM) 10K type strain sequencing project: providing services to taxonomists for standard genome sequencing and annotation.</title>
        <authorList>
            <consortium name="The Broad Institute Genomics Platform"/>
            <consortium name="The Broad Institute Genome Sequencing Center for Infectious Disease"/>
            <person name="Wu L."/>
            <person name="Ma J."/>
        </authorList>
    </citation>
    <scope>NUCLEOTIDE SEQUENCE [LARGE SCALE GENOMIC DNA]</scope>
    <source>
        <strain evidence="2 3">XZYJT29</strain>
    </source>
</reference>
<feature type="compositionally biased region" description="Polar residues" evidence="1">
    <location>
        <begin position="1"/>
        <end position="10"/>
    </location>
</feature>
<gene>
    <name evidence="2" type="ORF">ACFQMA_02150</name>
</gene>
<dbReference type="EMBL" id="JBHTAS010000001">
    <property type="protein sequence ID" value="MFC7138636.1"/>
    <property type="molecule type" value="Genomic_DNA"/>
</dbReference>
<evidence type="ECO:0000256" key="1">
    <source>
        <dbReference type="SAM" id="MobiDB-lite"/>
    </source>
</evidence>
<feature type="region of interest" description="Disordered" evidence="1">
    <location>
        <begin position="1"/>
        <end position="33"/>
    </location>
</feature>